<dbReference type="EMBL" id="AWVK01000106">
    <property type="protein sequence ID" value="ERK41600.1"/>
    <property type="molecule type" value="Genomic_DNA"/>
</dbReference>
<protein>
    <submittedName>
        <fullName evidence="1">Uncharacterized protein</fullName>
    </submittedName>
</protein>
<dbReference type="AlphaFoldDB" id="U2NU90"/>
<name>U2NU90_LEVBR</name>
<reference evidence="1 2" key="1">
    <citation type="submission" date="2013-06" db="EMBL/GenBank/DDBJ databases">
        <authorList>
            <person name="Weinstock G."/>
            <person name="Sodergren E."/>
            <person name="Lobos E.A."/>
            <person name="Fulton L."/>
            <person name="Fulton R."/>
            <person name="Courtney L."/>
            <person name="Fronick C."/>
            <person name="O'Laughlin M."/>
            <person name="Godfrey J."/>
            <person name="Wilson R.M."/>
            <person name="Miner T."/>
            <person name="Farmer C."/>
            <person name="Delehaunty K."/>
            <person name="Cordes M."/>
            <person name="Minx P."/>
            <person name="Tomlinson C."/>
            <person name="Chen J."/>
            <person name="Wollam A."/>
            <person name="Pepin K.H."/>
            <person name="Bhonagiri V."/>
            <person name="Zhang X."/>
            <person name="Warren W."/>
            <person name="Mitreva M."/>
            <person name="Mardis E.R."/>
            <person name="Wilson R.K."/>
        </authorList>
    </citation>
    <scope>NUCLEOTIDE SEQUENCE [LARGE SCALE GENOMIC DNA]</scope>
    <source>
        <strain evidence="1 2">ATCC 14869</strain>
    </source>
</reference>
<evidence type="ECO:0000313" key="1">
    <source>
        <dbReference type="EMBL" id="ERK41600.1"/>
    </source>
</evidence>
<gene>
    <name evidence="1" type="ORF">HMPREF0495_02164</name>
</gene>
<dbReference type="HOGENOM" id="CLU_3026492_0_0_9"/>
<sequence>MHEWAALFSWQNIRLMRGANNKTRRHCSNSLNNTFWFLELMMKPSLVLILFLKPM</sequence>
<organism evidence="1 2">
    <name type="scientific">Levilactobacillus brevis ATCC 14869 = DSM 20054</name>
    <dbReference type="NCBI Taxonomy" id="649758"/>
    <lineage>
        <taxon>Bacteria</taxon>
        <taxon>Bacillati</taxon>
        <taxon>Bacillota</taxon>
        <taxon>Bacilli</taxon>
        <taxon>Lactobacillales</taxon>
        <taxon>Lactobacillaceae</taxon>
        <taxon>Levilactobacillus</taxon>
    </lineage>
</organism>
<evidence type="ECO:0000313" key="2">
    <source>
        <dbReference type="Proteomes" id="UP000016644"/>
    </source>
</evidence>
<dbReference type="Proteomes" id="UP000016644">
    <property type="component" value="Unassembled WGS sequence"/>
</dbReference>
<proteinExistence type="predicted"/>
<accession>U2NU90</accession>
<comment type="caution">
    <text evidence="1">The sequence shown here is derived from an EMBL/GenBank/DDBJ whole genome shotgun (WGS) entry which is preliminary data.</text>
</comment>